<name>A0A9D6Z3N6_9BACT</name>
<accession>A0A9D6Z3N6</accession>
<feature type="non-terminal residue" evidence="1">
    <location>
        <position position="107"/>
    </location>
</feature>
<gene>
    <name evidence="1" type="ORF">HY912_11195</name>
</gene>
<comment type="caution">
    <text evidence="1">The sequence shown here is derived from an EMBL/GenBank/DDBJ whole genome shotgun (WGS) entry which is preliminary data.</text>
</comment>
<dbReference type="AlphaFoldDB" id="A0A9D6Z3N6"/>
<evidence type="ECO:0000313" key="2">
    <source>
        <dbReference type="Proteomes" id="UP000807825"/>
    </source>
</evidence>
<evidence type="ECO:0000313" key="1">
    <source>
        <dbReference type="EMBL" id="MBI5250050.1"/>
    </source>
</evidence>
<organism evidence="1 2">
    <name type="scientific">Desulfomonile tiedjei</name>
    <dbReference type="NCBI Taxonomy" id="2358"/>
    <lineage>
        <taxon>Bacteria</taxon>
        <taxon>Pseudomonadati</taxon>
        <taxon>Thermodesulfobacteriota</taxon>
        <taxon>Desulfomonilia</taxon>
        <taxon>Desulfomonilales</taxon>
        <taxon>Desulfomonilaceae</taxon>
        <taxon>Desulfomonile</taxon>
    </lineage>
</organism>
<dbReference type="EMBL" id="JACRDE010000300">
    <property type="protein sequence ID" value="MBI5250050.1"/>
    <property type="molecule type" value="Genomic_DNA"/>
</dbReference>
<protein>
    <submittedName>
        <fullName evidence="1">Uncharacterized protein</fullName>
    </submittedName>
</protein>
<dbReference type="Proteomes" id="UP000807825">
    <property type="component" value="Unassembled WGS sequence"/>
</dbReference>
<proteinExistence type="predicted"/>
<reference evidence="1" key="1">
    <citation type="submission" date="2020-07" db="EMBL/GenBank/DDBJ databases">
        <title>Huge and variable diversity of episymbiotic CPR bacteria and DPANN archaea in groundwater ecosystems.</title>
        <authorList>
            <person name="He C.Y."/>
            <person name="Keren R."/>
            <person name="Whittaker M."/>
            <person name="Farag I.F."/>
            <person name="Doudna J."/>
            <person name="Cate J.H.D."/>
            <person name="Banfield J.F."/>
        </authorList>
    </citation>
    <scope>NUCLEOTIDE SEQUENCE</scope>
    <source>
        <strain evidence="1">NC_groundwater_1664_Pr3_B-0.1um_52_9</strain>
    </source>
</reference>
<sequence>MSLNENLVNTDTNLGMGKKIDEFLEKAKLPGWLTAVGVVELHHNRGRDELVHRSLKEFCPETLPFERFAYNTAFYYTMLLAHFLFECFKEDVCREVVPVEAYPNTLR</sequence>